<proteinExistence type="predicted"/>
<dbReference type="Proteomes" id="UP000294588">
    <property type="component" value="Unassembled WGS sequence"/>
</dbReference>
<keyword evidence="1" id="KW-0808">Transferase</keyword>
<evidence type="ECO:0000313" key="1">
    <source>
        <dbReference type="EMBL" id="TDF72571.1"/>
    </source>
</evidence>
<evidence type="ECO:0000313" key="2">
    <source>
        <dbReference type="Proteomes" id="UP000294588"/>
    </source>
</evidence>
<dbReference type="EMBL" id="SMOG01000025">
    <property type="protein sequence ID" value="TDF72571.1"/>
    <property type="molecule type" value="Genomic_DNA"/>
</dbReference>
<keyword evidence="2" id="KW-1185">Reference proteome</keyword>
<reference evidence="1" key="1">
    <citation type="submission" date="2019-03" db="EMBL/GenBank/DDBJ databases">
        <title>Candidatus Syntrophosphaera thermopropionivorans: a novel player in syntrophic propionate oxidation during anaerobic digestion.</title>
        <authorList>
            <person name="Dyksma S."/>
        </authorList>
    </citation>
    <scope>NUCLEOTIDE SEQUENCE</scope>
    <source>
        <strain evidence="1">W5</strain>
    </source>
</reference>
<sequence>MEKILNTAIVCAAGSGIRMGSSVKKQWLPLKGIPIIIHTLKKFFSSSIIHNIIIPAPEEDLDFCQELIAKYFHDSDKPWLVIPGGVERQDSIFAALQHCPGDTNMVFIHDAVRPFITEELLDKLYDIALKEKAVVPVTRIKNTVKKIAKDYIVETVPRENLVQALTPQVFSYELIMSAYFKAYEDGYISTDDSALVEYYGAKVRYQFCSELNLKITDELDLFFAEKIIENKLI</sequence>
<protein>
    <submittedName>
        <fullName evidence="1">2-C-methyl-D-erythritol 4-phosphate cytidylyltransferase</fullName>
        <ecNumber evidence="1">2.7.7.60</ecNumber>
    </submittedName>
</protein>
<keyword evidence="1" id="KW-0548">Nucleotidyltransferase</keyword>
<gene>
    <name evidence="1" type="primary">ispD</name>
    <name evidence="1" type="ORF">E0946_06385</name>
</gene>
<accession>A0AC61QI40</accession>
<comment type="caution">
    <text evidence="1">The sequence shown here is derived from an EMBL/GenBank/DDBJ whole genome shotgun (WGS) entry which is preliminary data.</text>
</comment>
<organism evidence="1 2">
    <name type="scientific">Candidatus Syntrophosphaera thermopropionivorans</name>
    <dbReference type="NCBI Taxonomy" id="2593015"/>
    <lineage>
        <taxon>Bacteria</taxon>
        <taxon>Pseudomonadati</taxon>
        <taxon>Candidatus Cloacimonadota</taxon>
        <taxon>Candidatus Cloacimonadia</taxon>
        <taxon>Candidatus Cloacimonadales</taxon>
        <taxon>Candidatus Cloacimonadaceae</taxon>
        <taxon>Candidatus Syntrophosphaera</taxon>
    </lineage>
</organism>
<name>A0AC61QI40_9BACT</name>
<dbReference type="EC" id="2.7.7.60" evidence="1"/>